<evidence type="ECO:0000313" key="1">
    <source>
        <dbReference type="EMBL" id="UTT43497.1"/>
    </source>
</evidence>
<dbReference type="Proteomes" id="UP001060325">
    <property type="component" value="Chromosome"/>
</dbReference>
<keyword evidence="2" id="KW-1185">Reference proteome</keyword>
<gene>
    <name evidence="1" type="ORF">NMQ00_03070</name>
</gene>
<reference evidence="1" key="1">
    <citation type="submission" date="2022-07" db="EMBL/GenBank/DDBJ databases">
        <title>Complete genome of CX2.</title>
        <authorList>
            <person name="Cao G."/>
        </authorList>
    </citation>
    <scope>NUCLEOTIDE SEQUENCE</scope>
    <source>
        <strain evidence="1">CX2</strain>
    </source>
</reference>
<evidence type="ECO:0000313" key="2">
    <source>
        <dbReference type="Proteomes" id="UP001060325"/>
    </source>
</evidence>
<dbReference type="RefSeq" id="WP_255177877.1">
    <property type="nucleotide sequence ID" value="NZ_CP101462.1"/>
</dbReference>
<name>A0ABY5FPG5_9BACL</name>
<proteinExistence type="predicted"/>
<dbReference type="EMBL" id="CP101462">
    <property type="protein sequence ID" value="UTT43497.1"/>
    <property type="molecule type" value="Genomic_DNA"/>
</dbReference>
<organism evidence="1 2">
    <name type="scientific">Exiguobacterium aurantiacum</name>
    <dbReference type="NCBI Taxonomy" id="33987"/>
    <lineage>
        <taxon>Bacteria</taxon>
        <taxon>Bacillati</taxon>
        <taxon>Bacillota</taxon>
        <taxon>Bacilli</taxon>
        <taxon>Bacillales</taxon>
        <taxon>Bacillales Family XII. Incertae Sedis</taxon>
        <taxon>Exiguobacterium</taxon>
    </lineage>
</organism>
<accession>A0ABY5FPG5</accession>
<sequence>MKKVIKGAVYNTMTAKKICEQRATEASHEKGAYLNQLKQLYKTKSGKYFFYIENEFSTYIDVSNDDLNPKYELQDVMEQKIIPISYEAAIRFASEVIVSDPNEKETIGTFFPRLIDDSNEGDKKIQKKIYLSEKASWYLEMMLLESEETNSSFIENLISEQYRKLYKQGIIQNDPYDEMNEN</sequence>
<protein>
    <submittedName>
        <fullName evidence="1">Uncharacterized protein</fullName>
    </submittedName>
</protein>